<dbReference type="eggNOG" id="COG1940">
    <property type="taxonomic scope" value="Bacteria"/>
</dbReference>
<evidence type="ECO:0000313" key="3">
    <source>
        <dbReference type="Proteomes" id="UP000029052"/>
    </source>
</evidence>
<dbReference type="Pfam" id="PF00480">
    <property type="entry name" value="ROK"/>
    <property type="match status" value="1"/>
</dbReference>
<dbReference type="InterPro" id="IPR049874">
    <property type="entry name" value="ROK_cs"/>
</dbReference>
<protein>
    <submittedName>
        <fullName evidence="2">ROK family protein</fullName>
    </submittedName>
</protein>
<dbReference type="InterPro" id="IPR000600">
    <property type="entry name" value="ROK"/>
</dbReference>
<comment type="similarity">
    <text evidence="1">Belongs to the ROK (NagC/XylR) family.</text>
</comment>
<reference evidence="2 3" key="1">
    <citation type="submission" date="2014-03" db="EMBL/GenBank/DDBJ databases">
        <title>Genomics of Bifidobacteria.</title>
        <authorList>
            <person name="Ventura M."/>
            <person name="Milani C."/>
            <person name="Lugli G.A."/>
        </authorList>
    </citation>
    <scope>NUCLEOTIDE SEQUENCE [LARGE SCALE GENOMIC DNA]</scope>
    <source>
        <strain evidence="2 3">LMG 11591</strain>
    </source>
</reference>
<dbReference type="PANTHER" id="PTHR18964:SF169">
    <property type="entry name" value="N-ACETYLMANNOSAMINE KINASE"/>
    <property type="match status" value="1"/>
</dbReference>
<organism evidence="2 3">
    <name type="scientific">Bifidobacterium magnum</name>
    <dbReference type="NCBI Taxonomy" id="1692"/>
    <lineage>
        <taxon>Bacteria</taxon>
        <taxon>Bacillati</taxon>
        <taxon>Actinomycetota</taxon>
        <taxon>Actinomycetes</taxon>
        <taxon>Bifidobacteriales</taxon>
        <taxon>Bifidobacteriaceae</taxon>
        <taxon>Bifidobacterium</taxon>
    </lineage>
</organism>
<dbReference type="RefSeq" id="WP_022859041.1">
    <property type="nucleotide sequence ID" value="NZ_JGZB01000004.1"/>
</dbReference>
<dbReference type="Proteomes" id="UP000029052">
    <property type="component" value="Unassembled WGS sequence"/>
</dbReference>
<proteinExistence type="inferred from homology"/>
<name>A0A087BBR4_9BIFI</name>
<dbReference type="PROSITE" id="PS01125">
    <property type="entry name" value="ROK"/>
    <property type="match status" value="1"/>
</dbReference>
<gene>
    <name evidence="2" type="ORF">BMAGN_0429</name>
</gene>
<sequence>MARYLAFDIGGTKIATGFVTLEPGASPRVEDVHTVPTEAVRGGNDVLQRIVALAAARIGESDDIAAVGIGSAGVVDPDTGAIVSSTDLMPDWAGQPLGAAVAAATGLPVAVVNDVVAHGLGEAVHGAGRGYARVLSVGVGTGIGGALIEDGCAVPGAHGVAGHIGHIAHGLGQGVRCSCGTRCGHVEPIASGTGIGTLYNLKKPAGAPPASDGKAVAELVAAGDPYATQILAMSARALGEALGGAANLLDPDAIVISGSVVRSGDVWWHALREGFADGAMALTAPTPLLDGRLGGDAPLVGAAVDASRRTDHACSPVHNCP</sequence>
<evidence type="ECO:0000256" key="1">
    <source>
        <dbReference type="ARBA" id="ARBA00006479"/>
    </source>
</evidence>
<dbReference type="PANTHER" id="PTHR18964">
    <property type="entry name" value="ROK (REPRESSOR, ORF, KINASE) FAMILY"/>
    <property type="match status" value="1"/>
</dbReference>
<dbReference type="AlphaFoldDB" id="A0A087BBR4"/>
<keyword evidence="3" id="KW-1185">Reference proteome</keyword>
<comment type="caution">
    <text evidence="2">The sequence shown here is derived from an EMBL/GenBank/DDBJ whole genome shotgun (WGS) entry which is preliminary data.</text>
</comment>
<dbReference type="EMBL" id="JGZB01000004">
    <property type="protein sequence ID" value="KFI68464.1"/>
    <property type="molecule type" value="Genomic_DNA"/>
</dbReference>
<dbReference type="STRING" id="1692.BMAGN_0429"/>
<dbReference type="Gene3D" id="3.30.420.40">
    <property type="match status" value="2"/>
</dbReference>
<evidence type="ECO:0000313" key="2">
    <source>
        <dbReference type="EMBL" id="KFI68464.1"/>
    </source>
</evidence>
<accession>A0A087BBR4</accession>
<dbReference type="InterPro" id="IPR043129">
    <property type="entry name" value="ATPase_NBD"/>
</dbReference>
<dbReference type="SUPFAM" id="SSF53067">
    <property type="entry name" value="Actin-like ATPase domain"/>
    <property type="match status" value="1"/>
</dbReference>